<evidence type="ECO:0000256" key="7">
    <source>
        <dbReference type="ARBA" id="ARBA00022840"/>
    </source>
</evidence>
<dbReference type="PROSITE" id="PS00152">
    <property type="entry name" value="ATPASE_ALPHA_BETA"/>
    <property type="match status" value="1"/>
</dbReference>
<evidence type="ECO:0000313" key="19">
    <source>
        <dbReference type="Proteomes" id="UP000460298"/>
    </source>
</evidence>
<dbReference type="NCBIfam" id="TIGR00962">
    <property type="entry name" value="atpA"/>
    <property type="match status" value="1"/>
</dbReference>
<protein>
    <recommendedName>
        <fullName evidence="14">ATP synthase subunit alpha</fullName>
        <ecNumber evidence="14">7.1.2.2</ecNumber>
    </recommendedName>
    <alternativeName>
        <fullName evidence="14">ATP synthase F1 sector subunit alpha</fullName>
    </alternativeName>
    <alternativeName>
        <fullName evidence="14">F-ATPase subunit alpha</fullName>
    </alternativeName>
</protein>
<evidence type="ECO:0000256" key="3">
    <source>
        <dbReference type="ARBA" id="ARBA00008936"/>
    </source>
</evidence>
<evidence type="ECO:0000256" key="1">
    <source>
        <dbReference type="ARBA" id="ARBA00003784"/>
    </source>
</evidence>
<dbReference type="SUPFAM" id="SSF50615">
    <property type="entry name" value="N-terminal domain of alpha and beta subunits of F1 ATP synthase"/>
    <property type="match status" value="1"/>
</dbReference>
<dbReference type="GO" id="GO:0005524">
    <property type="term" value="F:ATP binding"/>
    <property type="evidence" value="ECO:0007669"/>
    <property type="project" value="UniProtKB-UniRule"/>
</dbReference>
<feature type="domain" description="ATPase F1/V1/A1 complex alpha/beta subunit N-terminal" evidence="17">
    <location>
        <begin position="26"/>
        <end position="92"/>
    </location>
</feature>
<dbReference type="SUPFAM" id="SSF47917">
    <property type="entry name" value="C-terminal domain of alpha and beta subunits of F1 ATP synthase"/>
    <property type="match status" value="1"/>
</dbReference>
<evidence type="ECO:0000259" key="17">
    <source>
        <dbReference type="Pfam" id="PF02874"/>
    </source>
</evidence>
<evidence type="ECO:0000259" key="16">
    <source>
        <dbReference type="Pfam" id="PF00306"/>
    </source>
</evidence>
<keyword evidence="10 14" id="KW-0472">Membrane</keyword>
<evidence type="ECO:0000256" key="14">
    <source>
        <dbReference type="HAMAP-Rule" id="MF_01346"/>
    </source>
</evidence>
<keyword evidence="6 14" id="KW-0375">Hydrogen ion transport</keyword>
<dbReference type="PIRSF" id="PIRSF039088">
    <property type="entry name" value="F_ATPase_subunit_alpha"/>
    <property type="match status" value="1"/>
</dbReference>
<evidence type="ECO:0000313" key="18">
    <source>
        <dbReference type="EMBL" id="KAB2930346.1"/>
    </source>
</evidence>
<keyword evidence="7 14" id="KW-0067">ATP-binding</keyword>
<dbReference type="EC" id="7.1.2.2" evidence="14"/>
<evidence type="ECO:0000256" key="9">
    <source>
        <dbReference type="ARBA" id="ARBA00023065"/>
    </source>
</evidence>
<dbReference type="CDD" id="cd01132">
    <property type="entry name" value="F1-ATPase_alpha_CD"/>
    <property type="match status" value="1"/>
</dbReference>
<evidence type="ECO:0000256" key="10">
    <source>
        <dbReference type="ARBA" id="ARBA00023136"/>
    </source>
</evidence>
<evidence type="ECO:0000256" key="6">
    <source>
        <dbReference type="ARBA" id="ARBA00022781"/>
    </source>
</evidence>
<dbReference type="InterPro" id="IPR023366">
    <property type="entry name" value="ATP_synth_asu-like_sf"/>
</dbReference>
<dbReference type="CDD" id="cd18113">
    <property type="entry name" value="ATP-synt_F1_alpha_C"/>
    <property type="match status" value="1"/>
</dbReference>
<sequence length="513" mass="56343">MKINTDEIVSVLKKEIQSFESKLDLAEVGELLSVGDGIARVYGLDNVMANEMVEFEDGTIGLAFNLEESSVGVVVLGDYQHLQEGFKVKRTGRILEVPVGDEMLGRIVNPLGQPIDGKGPINTNKTYPVERIAPGIAAREPVKIPLQTGIKAIDGMIPVGRGQRELIIGDRGTGKTAIAIDAIMNQKGGDVICVYVAVGQKASKVAAVYEKLKEAGCMDYTIIVSASASDPAPLQYIAPYSGCAMAEYYMYEHGRHTLVIYDDLTKQANAYRQMSLLLRRPPGREAYPGDVFYLHSRLLERAAKLSEKYKGGSLTALPIIETQEGEVSAYIPTNVISITDGQIYLQPNLFASGQRPAIDVGISVSRVGGNAQTKAMKSVAGRLRTDQSQFKALEAFAMLGTELDPITQAQLDRGYRTMEMLKQDESQPYSTEDQVIAIFAVTRGLMDKVPVDQCRRFEKELLKYMSESHAEFGKGIREKKVIENEKELEAVIKEFVDAFLNNRSADVRAQKSA</sequence>
<dbReference type="HAMAP" id="MF_01346">
    <property type="entry name" value="ATP_synth_alpha_bact"/>
    <property type="match status" value="1"/>
</dbReference>
<gene>
    <name evidence="14" type="primary">atpA</name>
    <name evidence="18" type="ORF">F9K24_16920</name>
</gene>
<dbReference type="SUPFAM" id="SSF52540">
    <property type="entry name" value="P-loop containing nucleoside triphosphate hydrolases"/>
    <property type="match status" value="1"/>
</dbReference>
<dbReference type="Gene3D" id="2.40.30.20">
    <property type="match status" value="1"/>
</dbReference>
<dbReference type="FunFam" id="2.40.30.20:FF:000001">
    <property type="entry name" value="ATP synthase subunit alpha"/>
    <property type="match status" value="1"/>
</dbReference>
<dbReference type="CDD" id="cd18116">
    <property type="entry name" value="ATP-synt_F1_alpha_N"/>
    <property type="match status" value="1"/>
</dbReference>
<accession>A0A833GYP2</accession>
<keyword evidence="9 14" id="KW-0406">Ion transport</keyword>
<dbReference type="GO" id="GO:0043531">
    <property type="term" value="F:ADP binding"/>
    <property type="evidence" value="ECO:0007669"/>
    <property type="project" value="TreeGrafter"/>
</dbReference>
<keyword evidence="11 14" id="KW-0139">CF(1)</keyword>
<dbReference type="NCBIfam" id="NF009884">
    <property type="entry name" value="PRK13343.1"/>
    <property type="match status" value="1"/>
</dbReference>
<dbReference type="GO" id="GO:0005886">
    <property type="term" value="C:plasma membrane"/>
    <property type="evidence" value="ECO:0007669"/>
    <property type="project" value="UniProtKB-SubCell"/>
</dbReference>
<dbReference type="Pfam" id="PF02874">
    <property type="entry name" value="ATP-synt_ab_N"/>
    <property type="match status" value="1"/>
</dbReference>
<dbReference type="Pfam" id="PF00306">
    <property type="entry name" value="ATP-synt_ab_C"/>
    <property type="match status" value="1"/>
</dbReference>
<dbReference type="Proteomes" id="UP000460298">
    <property type="component" value="Unassembled WGS sequence"/>
</dbReference>
<reference evidence="18 19" key="1">
    <citation type="submission" date="2019-10" db="EMBL/GenBank/DDBJ databases">
        <title>Extracellular Electron Transfer in a Candidatus Methanoperedens spp. Enrichment Culture.</title>
        <authorList>
            <person name="Berger S."/>
            <person name="Rangel Shaw D."/>
            <person name="Berben T."/>
            <person name="In 'T Zandt M."/>
            <person name="Frank J."/>
            <person name="Reimann J."/>
            <person name="Jetten M.S.M."/>
            <person name="Welte C.U."/>
        </authorList>
    </citation>
    <scope>NUCLEOTIDE SEQUENCE [LARGE SCALE GENOMIC DNA]</scope>
    <source>
        <strain evidence="18">SB12</strain>
    </source>
</reference>
<feature type="binding site" evidence="14">
    <location>
        <begin position="169"/>
        <end position="176"/>
    </location>
    <ligand>
        <name>ATP</name>
        <dbReference type="ChEBI" id="CHEBI:30616"/>
    </ligand>
</feature>
<comment type="subunit">
    <text evidence="13">F-type ATPases have 2 components, CF(1) - the catalytic core - and CF(0) - the membrane proton channel. CF(1) has five subunits: alpha(3), beta(3), gamma(1), delta(1), epsilon(1). CF(0) has four main subunits: a(1), b(1), b'(1) and c(9-12).</text>
</comment>
<evidence type="ECO:0000256" key="5">
    <source>
        <dbReference type="ARBA" id="ARBA00022741"/>
    </source>
</evidence>
<dbReference type="EMBL" id="WBUI01000021">
    <property type="protein sequence ID" value="KAB2930346.1"/>
    <property type="molecule type" value="Genomic_DNA"/>
</dbReference>
<comment type="similarity">
    <text evidence="3 14">Belongs to the ATPase alpha/beta chains family.</text>
</comment>
<evidence type="ECO:0000256" key="11">
    <source>
        <dbReference type="ARBA" id="ARBA00023196"/>
    </source>
</evidence>
<dbReference type="InterPro" id="IPR000194">
    <property type="entry name" value="ATPase_F1/V1/A1_a/bsu_nucl-bd"/>
</dbReference>
<dbReference type="Pfam" id="PF00006">
    <property type="entry name" value="ATP-synt_ab"/>
    <property type="match status" value="1"/>
</dbReference>
<dbReference type="PANTHER" id="PTHR48082:SF2">
    <property type="entry name" value="ATP SYNTHASE SUBUNIT ALPHA, MITOCHONDRIAL"/>
    <property type="match status" value="1"/>
</dbReference>
<organism evidence="18 19">
    <name type="scientific">Leptonema illini</name>
    <dbReference type="NCBI Taxonomy" id="183"/>
    <lineage>
        <taxon>Bacteria</taxon>
        <taxon>Pseudomonadati</taxon>
        <taxon>Spirochaetota</taxon>
        <taxon>Spirochaetia</taxon>
        <taxon>Leptospirales</taxon>
        <taxon>Leptospiraceae</taxon>
        <taxon>Leptonema</taxon>
    </lineage>
</organism>
<comment type="function">
    <text evidence="1 14">Produces ATP from ADP in the presence of a proton gradient across the membrane. The alpha chain is a regulatory subunit.</text>
</comment>
<comment type="catalytic activity">
    <reaction evidence="14">
        <text>ATP + H2O + 4 H(+)(in) = ADP + phosphate + 5 H(+)(out)</text>
        <dbReference type="Rhea" id="RHEA:57720"/>
        <dbReference type="ChEBI" id="CHEBI:15377"/>
        <dbReference type="ChEBI" id="CHEBI:15378"/>
        <dbReference type="ChEBI" id="CHEBI:30616"/>
        <dbReference type="ChEBI" id="CHEBI:43474"/>
        <dbReference type="ChEBI" id="CHEBI:456216"/>
        <dbReference type="EC" id="7.1.2.2"/>
    </reaction>
</comment>
<feature type="domain" description="ATPase F1/V1/A1 complex alpha/beta subunit nucleotide-binding" evidence="15">
    <location>
        <begin position="149"/>
        <end position="365"/>
    </location>
</feature>
<dbReference type="InterPro" id="IPR020003">
    <property type="entry name" value="ATPase_a/bsu_AS"/>
</dbReference>
<dbReference type="InterPro" id="IPR033732">
    <property type="entry name" value="ATP_synth_F1_a_nt-bd_dom"/>
</dbReference>
<dbReference type="InterPro" id="IPR027417">
    <property type="entry name" value="P-loop_NTPase"/>
</dbReference>
<keyword evidence="5 14" id="KW-0547">Nucleotide-binding</keyword>
<comment type="subcellular location">
    <subcellularLocation>
        <location evidence="14">Cell membrane</location>
        <topology evidence="14">Peripheral membrane protein</topology>
    </subcellularLocation>
    <subcellularLocation>
        <location evidence="2">Membrane</location>
        <topology evidence="2">Peripheral membrane protein</topology>
    </subcellularLocation>
</comment>
<dbReference type="InterPro" id="IPR038376">
    <property type="entry name" value="ATP_synth_asu_C_sf"/>
</dbReference>
<evidence type="ECO:0000256" key="2">
    <source>
        <dbReference type="ARBA" id="ARBA00004170"/>
    </source>
</evidence>
<dbReference type="InterPro" id="IPR005294">
    <property type="entry name" value="ATP_synth_F1_asu"/>
</dbReference>
<keyword evidence="8 14" id="KW-1278">Translocase</keyword>
<dbReference type="InterPro" id="IPR036121">
    <property type="entry name" value="ATPase_F1/V1/A1_a/bsu_N_sf"/>
</dbReference>
<dbReference type="GO" id="GO:0045259">
    <property type="term" value="C:proton-transporting ATP synthase complex"/>
    <property type="evidence" value="ECO:0007669"/>
    <property type="project" value="UniProtKB-KW"/>
</dbReference>
<dbReference type="PANTHER" id="PTHR48082">
    <property type="entry name" value="ATP SYNTHASE SUBUNIT ALPHA, MITOCHONDRIAL"/>
    <property type="match status" value="1"/>
</dbReference>
<dbReference type="FunFam" id="3.40.50.300:FF:000002">
    <property type="entry name" value="ATP synthase subunit alpha"/>
    <property type="match status" value="1"/>
</dbReference>
<keyword evidence="12 14" id="KW-0066">ATP synthesis</keyword>
<dbReference type="AlphaFoldDB" id="A0A833GYP2"/>
<dbReference type="OrthoDB" id="9803053at2"/>
<feature type="domain" description="ATP synthase alpha subunit C-terminal" evidence="16">
    <location>
        <begin position="372"/>
        <end position="495"/>
    </location>
</feature>
<evidence type="ECO:0000256" key="8">
    <source>
        <dbReference type="ARBA" id="ARBA00022967"/>
    </source>
</evidence>
<dbReference type="GO" id="GO:0046933">
    <property type="term" value="F:proton-transporting ATP synthase activity, rotational mechanism"/>
    <property type="evidence" value="ECO:0007669"/>
    <property type="project" value="UniProtKB-UniRule"/>
</dbReference>
<keyword evidence="14" id="KW-1003">Cell membrane</keyword>
<proteinExistence type="inferred from homology"/>
<evidence type="ECO:0000259" key="15">
    <source>
        <dbReference type="Pfam" id="PF00006"/>
    </source>
</evidence>
<comment type="caution">
    <text evidence="18">The sequence shown here is derived from an EMBL/GenBank/DDBJ whole genome shotgun (WGS) entry which is preliminary data.</text>
</comment>
<dbReference type="Gene3D" id="3.40.50.300">
    <property type="entry name" value="P-loop containing nucleotide triphosphate hydrolases"/>
    <property type="match status" value="1"/>
</dbReference>
<dbReference type="InterPro" id="IPR000793">
    <property type="entry name" value="ATP_synth_asu_C"/>
</dbReference>
<keyword evidence="4 14" id="KW-0813">Transport</keyword>
<evidence type="ECO:0000256" key="4">
    <source>
        <dbReference type="ARBA" id="ARBA00022448"/>
    </source>
</evidence>
<evidence type="ECO:0000256" key="12">
    <source>
        <dbReference type="ARBA" id="ARBA00023310"/>
    </source>
</evidence>
<dbReference type="InterPro" id="IPR004100">
    <property type="entry name" value="ATPase_F1/V1/A1_a/bsu_N"/>
</dbReference>
<evidence type="ECO:0000256" key="13">
    <source>
        <dbReference type="ARBA" id="ARBA00026013"/>
    </source>
</evidence>
<name>A0A833GYP2_9LEPT</name>
<dbReference type="FunFam" id="1.20.150.20:FF:000001">
    <property type="entry name" value="ATP synthase subunit alpha"/>
    <property type="match status" value="1"/>
</dbReference>
<dbReference type="Gene3D" id="1.20.150.20">
    <property type="entry name" value="ATP synthase alpha/beta chain, C-terminal domain"/>
    <property type="match status" value="1"/>
</dbReference>
<feature type="site" description="Required for activity" evidence="14">
    <location>
        <position position="363"/>
    </location>
</feature>
<dbReference type="RefSeq" id="WP_002771345.1">
    <property type="nucleotide sequence ID" value="NZ_JQDG01000082.1"/>
</dbReference>